<feature type="transmembrane region" description="Helical" evidence="1">
    <location>
        <begin position="47"/>
        <end position="73"/>
    </location>
</feature>
<dbReference type="PANTHER" id="PTHR31272:SF9">
    <property type="entry name" value="BLL1027 PROTEIN"/>
    <property type="match status" value="1"/>
</dbReference>
<keyword evidence="1" id="KW-0472">Membrane</keyword>
<dbReference type="EMBL" id="PCYL01000040">
    <property type="protein sequence ID" value="PIR46533.1"/>
    <property type="molecule type" value="Genomic_DNA"/>
</dbReference>
<evidence type="ECO:0000313" key="3">
    <source>
        <dbReference type="Proteomes" id="UP000230833"/>
    </source>
</evidence>
<feature type="transmembrane region" description="Helical" evidence="1">
    <location>
        <begin position="159"/>
        <end position="184"/>
    </location>
</feature>
<evidence type="ECO:0000256" key="1">
    <source>
        <dbReference type="SAM" id="Phobius"/>
    </source>
</evidence>
<accession>A0A2H0RJ67</accession>
<sequence length="259" mass="27964">MSRQLKIAGILLALLLLVVAVFSFGSTGTDFAWSLSGGGTMLLPLVVIAALVDSVNPCAFSVLLLTLAFLFSLGRPRREVLALGGSYLLGLFFAYFAIGLGLLSALHLFDTPHFMGRIGASLLLVLGIWHLVAEYIPTLPKPKIPKVAHDWMGRMMTKASIPAVFVLGALVGLCEFPCTGGPYLMVLGLLHDSGTYLRGILYLVIYNLIFVSPLVLILAMASDSGLLEKMSIWKKDNIKSVRLFGGLLMIILALIILFI</sequence>
<proteinExistence type="predicted"/>
<evidence type="ECO:0000313" key="2">
    <source>
        <dbReference type="EMBL" id="PIR46533.1"/>
    </source>
</evidence>
<reference evidence="2 3" key="1">
    <citation type="submission" date="2017-09" db="EMBL/GenBank/DDBJ databases">
        <title>Depth-based differentiation of microbial function through sediment-hosted aquifers and enrichment of novel symbionts in the deep terrestrial subsurface.</title>
        <authorList>
            <person name="Probst A.J."/>
            <person name="Ladd B."/>
            <person name="Jarett J.K."/>
            <person name="Geller-Mcgrath D.E."/>
            <person name="Sieber C.M."/>
            <person name="Emerson J.B."/>
            <person name="Anantharaman K."/>
            <person name="Thomas B.C."/>
            <person name="Malmstrom R."/>
            <person name="Stieglmeier M."/>
            <person name="Klingl A."/>
            <person name="Woyke T."/>
            <person name="Ryan C.M."/>
            <person name="Banfield J.F."/>
        </authorList>
    </citation>
    <scope>NUCLEOTIDE SEQUENCE [LARGE SCALE GENOMIC DNA]</scope>
    <source>
        <strain evidence="2">CG10_big_fil_rev_8_21_14_0_10_45_14</strain>
    </source>
</reference>
<feature type="transmembrane region" description="Helical" evidence="1">
    <location>
        <begin position="118"/>
        <end position="138"/>
    </location>
</feature>
<feature type="transmembrane region" description="Helical" evidence="1">
    <location>
        <begin position="240"/>
        <end position="258"/>
    </location>
</feature>
<protein>
    <submittedName>
        <fullName evidence="2">Uncharacterized protein</fullName>
    </submittedName>
</protein>
<organism evidence="2 3">
    <name type="scientific">Candidatus Vogelbacteria bacterium CG10_big_fil_rev_8_21_14_0_10_45_14</name>
    <dbReference type="NCBI Taxonomy" id="1975042"/>
    <lineage>
        <taxon>Bacteria</taxon>
        <taxon>Candidatus Vogeliibacteriota</taxon>
    </lineage>
</organism>
<gene>
    <name evidence="2" type="ORF">COV07_03850</name>
</gene>
<dbReference type="PANTHER" id="PTHR31272">
    <property type="entry name" value="CYTOCHROME C-TYPE BIOGENESIS PROTEIN HI_1454-RELATED"/>
    <property type="match status" value="1"/>
</dbReference>
<dbReference type="Proteomes" id="UP000230833">
    <property type="component" value="Unassembled WGS sequence"/>
</dbReference>
<feature type="transmembrane region" description="Helical" evidence="1">
    <location>
        <begin position="196"/>
        <end position="219"/>
    </location>
</feature>
<dbReference type="InterPro" id="IPR051790">
    <property type="entry name" value="Cytochrome_c-biogenesis_DsbD"/>
</dbReference>
<keyword evidence="1" id="KW-0812">Transmembrane</keyword>
<name>A0A2H0RJ67_9BACT</name>
<keyword evidence="1" id="KW-1133">Transmembrane helix</keyword>
<feature type="transmembrane region" description="Helical" evidence="1">
    <location>
        <begin position="80"/>
        <end position="106"/>
    </location>
</feature>
<comment type="caution">
    <text evidence="2">The sequence shown here is derived from an EMBL/GenBank/DDBJ whole genome shotgun (WGS) entry which is preliminary data.</text>
</comment>
<dbReference type="AlphaFoldDB" id="A0A2H0RJ67"/>